<proteinExistence type="predicted"/>
<evidence type="ECO:0000256" key="1">
    <source>
        <dbReference type="SAM" id="Phobius"/>
    </source>
</evidence>
<dbReference type="KEGG" id="dsf:UWK_03491"/>
<keyword evidence="1" id="KW-0472">Membrane</keyword>
<dbReference type="AlphaFoldDB" id="M1PEN9"/>
<evidence type="ECO:0008006" key="4">
    <source>
        <dbReference type="Google" id="ProtNLM"/>
    </source>
</evidence>
<dbReference type="EMBL" id="CP003985">
    <property type="protein sequence ID" value="AGF80007.1"/>
    <property type="molecule type" value="Genomic_DNA"/>
</dbReference>
<gene>
    <name evidence="2" type="ordered locus">UWK_03491</name>
</gene>
<feature type="transmembrane region" description="Helical" evidence="1">
    <location>
        <begin position="37"/>
        <end position="58"/>
    </location>
</feature>
<organism evidence="2 3">
    <name type="scientific">Desulfocapsa sulfexigens (strain DSM 10523 / SB164P1)</name>
    <dbReference type="NCBI Taxonomy" id="1167006"/>
    <lineage>
        <taxon>Bacteria</taxon>
        <taxon>Pseudomonadati</taxon>
        <taxon>Thermodesulfobacteriota</taxon>
        <taxon>Desulfobulbia</taxon>
        <taxon>Desulfobulbales</taxon>
        <taxon>Desulfocapsaceae</taxon>
        <taxon>Desulfocapsa</taxon>
    </lineage>
</organism>
<keyword evidence="1" id="KW-0812">Transmembrane</keyword>
<evidence type="ECO:0000313" key="2">
    <source>
        <dbReference type="EMBL" id="AGF80007.1"/>
    </source>
</evidence>
<reference evidence="3" key="1">
    <citation type="journal article" date="2013" name="Stand. Genomic Sci.">
        <title>Complete genome sequence of Desulfocapsa sulfexigens, a marine deltaproteobacterium specialized in disproportionating inorganic sulfur compounds.</title>
        <authorList>
            <person name="Finster K.W."/>
            <person name="Kjeldsen K.U."/>
            <person name="Kube M."/>
            <person name="Reinhardt R."/>
            <person name="Mussmann M."/>
            <person name="Amann R."/>
            <person name="Schreiber L."/>
        </authorList>
    </citation>
    <scope>NUCLEOTIDE SEQUENCE [LARGE SCALE GENOMIC DNA]</scope>
    <source>
        <strain evidence="3">DSM 10523 / SB164P1</strain>
    </source>
</reference>
<keyword evidence="3" id="KW-1185">Reference proteome</keyword>
<accession>M1PEN9</accession>
<keyword evidence="1" id="KW-1133">Transmembrane helix</keyword>
<dbReference type="HOGENOM" id="CLU_2034322_0_0_7"/>
<name>M1PEN9_DESSD</name>
<sequence length="121" mass="13555">MIINPSAHTMIPRRNSFRRHDGYGRRQSMTLPGGKQLWYGLTKVLLVAVLFLCVAFALMDGSRERISAEIANLEAVHNELVTTNILLRAKKARMFSSEAVEVAAGNQLAIHTPVSEQYLKF</sequence>
<dbReference type="RefSeq" id="WP_015405689.1">
    <property type="nucleotide sequence ID" value="NC_020304.1"/>
</dbReference>
<evidence type="ECO:0000313" key="3">
    <source>
        <dbReference type="Proteomes" id="UP000011721"/>
    </source>
</evidence>
<protein>
    <recommendedName>
        <fullName evidence="4">Cell division protein FtsL</fullName>
    </recommendedName>
</protein>
<dbReference type="STRING" id="1167006.UWK_03491"/>
<dbReference type="Proteomes" id="UP000011721">
    <property type="component" value="Chromosome"/>
</dbReference>